<dbReference type="Gene3D" id="3.30.70.250">
    <property type="entry name" value="Malonyl-CoA ACP transacylase, ACP-binding"/>
    <property type="match status" value="1"/>
</dbReference>
<dbReference type="InterPro" id="IPR001227">
    <property type="entry name" value="Ac_transferase_dom_sf"/>
</dbReference>
<dbReference type="Pfam" id="PF00698">
    <property type="entry name" value="Acyl_transf_1"/>
    <property type="match status" value="1"/>
</dbReference>
<dbReference type="InterPro" id="IPR050858">
    <property type="entry name" value="Mal-CoA-ACP_Trans/PKS_FabD"/>
</dbReference>
<dbReference type="AlphaFoldDB" id="A0A6G5RGS5"/>
<evidence type="ECO:0000256" key="1">
    <source>
        <dbReference type="ARBA" id="ARBA00022679"/>
    </source>
</evidence>
<feature type="active site" evidence="5">
    <location>
        <position position="207"/>
    </location>
</feature>
<dbReference type="InterPro" id="IPR014043">
    <property type="entry name" value="Acyl_transferase_dom"/>
</dbReference>
<dbReference type="EMBL" id="CP021978">
    <property type="protein sequence ID" value="QCD57325.1"/>
    <property type="molecule type" value="Genomic_DNA"/>
</dbReference>
<feature type="domain" description="Malonyl-CoA:ACP transacylase (MAT)" evidence="6">
    <location>
        <begin position="8"/>
        <end position="308"/>
    </location>
</feature>
<dbReference type="SUPFAM" id="SSF55048">
    <property type="entry name" value="Probable ACP-binding domain of malonyl-CoA ACP transacylase"/>
    <property type="match status" value="1"/>
</dbReference>
<dbReference type="PANTHER" id="PTHR42681">
    <property type="entry name" value="MALONYL-COA-ACYL CARRIER PROTEIN TRANSACYLASE, MITOCHONDRIAL"/>
    <property type="match status" value="1"/>
</dbReference>
<evidence type="ECO:0000313" key="8">
    <source>
        <dbReference type="Proteomes" id="UP000495940"/>
    </source>
</evidence>
<evidence type="ECO:0000256" key="2">
    <source>
        <dbReference type="ARBA" id="ARBA00023315"/>
    </source>
</evidence>
<evidence type="ECO:0000259" key="6">
    <source>
        <dbReference type="SMART" id="SM00827"/>
    </source>
</evidence>
<evidence type="ECO:0000256" key="5">
    <source>
        <dbReference type="PIRSR" id="PIRSR000446-1"/>
    </source>
</evidence>
<dbReference type="SUPFAM" id="SSF52151">
    <property type="entry name" value="FabD/lysophospholipase-like"/>
    <property type="match status" value="1"/>
</dbReference>
<accession>A0A6G5RGS5</accession>
<evidence type="ECO:0000313" key="7">
    <source>
        <dbReference type="EMBL" id="QCD57325.1"/>
    </source>
</evidence>
<comment type="similarity">
    <text evidence="4">Belongs to the fabD family.</text>
</comment>
<keyword evidence="1 4" id="KW-0808">Transferase</keyword>
<dbReference type="PIRSF" id="PIRSF000446">
    <property type="entry name" value="Mct"/>
    <property type="match status" value="1"/>
</dbReference>
<dbReference type="RefSeq" id="WP_175433900.1">
    <property type="nucleotide sequence ID" value="NZ_CP021978.1"/>
</dbReference>
<dbReference type="InterPro" id="IPR024925">
    <property type="entry name" value="Malonyl_CoA-ACP_transAc"/>
</dbReference>
<dbReference type="GO" id="GO:0004314">
    <property type="term" value="F:[acyl-carrier-protein] S-malonyltransferase activity"/>
    <property type="evidence" value="ECO:0007669"/>
    <property type="project" value="UniProtKB-EC"/>
</dbReference>
<dbReference type="KEGG" id="shaw:CEB94_22640"/>
<feature type="active site" evidence="5">
    <location>
        <position position="92"/>
    </location>
</feature>
<dbReference type="InterPro" id="IPR016036">
    <property type="entry name" value="Malonyl_transacylase_ACP-bd"/>
</dbReference>
<protein>
    <recommendedName>
        <fullName evidence="4">Malonyl CoA-acyl carrier protein transacylase</fullName>
        <ecNumber evidence="4">2.3.1.39</ecNumber>
    </recommendedName>
</protein>
<dbReference type="GO" id="GO:0005829">
    <property type="term" value="C:cytosol"/>
    <property type="evidence" value="ECO:0007669"/>
    <property type="project" value="TreeGrafter"/>
</dbReference>
<organism evidence="7 8">
    <name type="scientific">Streptomyces hawaiiensis</name>
    <dbReference type="NCBI Taxonomy" id="67305"/>
    <lineage>
        <taxon>Bacteria</taxon>
        <taxon>Bacillati</taxon>
        <taxon>Actinomycetota</taxon>
        <taxon>Actinomycetes</taxon>
        <taxon>Kitasatosporales</taxon>
        <taxon>Streptomycetaceae</taxon>
        <taxon>Streptomyces</taxon>
    </lineage>
</organism>
<keyword evidence="2 4" id="KW-0012">Acyltransferase</keyword>
<name>A0A6G5RGS5_9ACTN</name>
<evidence type="ECO:0000256" key="3">
    <source>
        <dbReference type="ARBA" id="ARBA00048462"/>
    </source>
</evidence>
<dbReference type="GO" id="GO:0006633">
    <property type="term" value="P:fatty acid biosynthetic process"/>
    <property type="evidence" value="ECO:0007669"/>
    <property type="project" value="TreeGrafter"/>
</dbReference>
<dbReference type="InterPro" id="IPR016035">
    <property type="entry name" value="Acyl_Trfase/lysoPLipase"/>
</dbReference>
<sequence length="317" mass="34172">MSIKTAFVYPGQGSQLVGMGADLMHDRPQLTEVFEHVEAVTGRPVIEPMVHGPEDRLRETRTAQLVLFAFGTAMTRALAAEGVVPQLVAGHSLGEFTALVAGGWLDLDEAAATVVQRADAMARCCHERAGAMAAVMGTDPDEVARVLARHPGRRDDGRPRTVVIANYNSPRQTVISGDAATVEEIGEAIRTESIAVVQPLSVAGAFHSPLMGPAQDTLMATIARLPLRRGHTPMVSSVTGGLVTDLEHYRDALAHQITAPVHWTRTARRILDHRPHRIVEVGPGTTLRSLIRKVDRGQEIHPCGNTNELRAVTCTRG</sequence>
<reference evidence="7 8" key="1">
    <citation type="submission" date="2017-06" db="EMBL/GenBank/DDBJ databases">
        <title>Complete Genome Sequence of Streptomyces hawaiiensis NRRL 15010 and insights into acyldepsipeptides biosynthesis.</title>
        <authorList>
            <person name="Mariita R.M."/>
            <person name="Sello J.K."/>
        </authorList>
    </citation>
    <scope>NUCLEOTIDE SEQUENCE [LARGE SCALE GENOMIC DNA]</scope>
    <source>
        <strain evidence="7 8">ATCC 12236</strain>
    </source>
</reference>
<dbReference type="SMART" id="SM00827">
    <property type="entry name" value="PKS_AT"/>
    <property type="match status" value="1"/>
</dbReference>
<comment type="catalytic activity">
    <reaction evidence="3 4">
        <text>holo-[ACP] + malonyl-CoA = malonyl-[ACP] + CoA</text>
        <dbReference type="Rhea" id="RHEA:41792"/>
        <dbReference type="Rhea" id="RHEA-COMP:9623"/>
        <dbReference type="Rhea" id="RHEA-COMP:9685"/>
        <dbReference type="ChEBI" id="CHEBI:57287"/>
        <dbReference type="ChEBI" id="CHEBI:57384"/>
        <dbReference type="ChEBI" id="CHEBI:64479"/>
        <dbReference type="ChEBI" id="CHEBI:78449"/>
        <dbReference type="EC" id="2.3.1.39"/>
    </reaction>
</comment>
<evidence type="ECO:0000256" key="4">
    <source>
        <dbReference type="PIRNR" id="PIRNR000446"/>
    </source>
</evidence>
<proteinExistence type="inferred from homology"/>
<dbReference type="Proteomes" id="UP000495940">
    <property type="component" value="Chromosome"/>
</dbReference>
<dbReference type="EC" id="2.3.1.39" evidence="4"/>
<dbReference type="Gene3D" id="3.40.366.10">
    <property type="entry name" value="Malonyl-Coenzyme A Acyl Carrier Protein, domain 2"/>
    <property type="match status" value="1"/>
</dbReference>
<gene>
    <name evidence="7" type="ORF">CEB94_22640</name>
</gene>
<dbReference type="PANTHER" id="PTHR42681:SF1">
    <property type="entry name" value="MALONYL-COA-ACYL CARRIER PROTEIN TRANSACYLASE, MITOCHONDRIAL"/>
    <property type="match status" value="1"/>
</dbReference>
<keyword evidence="8" id="KW-1185">Reference proteome</keyword>